<reference evidence="1" key="2">
    <citation type="journal article" date="2023" name="Int. J. Mol. Sci.">
        <title>De Novo Assembly and Annotation of 11 Diverse Shrub Willow (Salix) Genomes Reveals Novel Gene Organization in Sex-Linked Regions.</title>
        <authorList>
            <person name="Hyden B."/>
            <person name="Feng K."/>
            <person name="Yates T.B."/>
            <person name="Jawdy S."/>
            <person name="Cereghino C."/>
            <person name="Smart L.B."/>
            <person name="Muchero W."/>
        </authorList>
    </citation>
    <scope>NUCLEOTIDE SEQUENCE</scope>
    <source>
        <tissue evidence="1">Shoot tip</tissue>
    </source>
</reference>
<proteinExistence type="predicted"/>
<organism evidence="1 2">
    <name type="scientific">Salix suchowensis</name>
    <dbReference type="NCBI Taxonomy" id="1278906"/>
    <lineage>
        <taxon>Eukaryota</taxon>
        <taxon>Viridiplantae</taxon>
        <taxon>Streptophyta</taxon>
        <taxon>Embryophyta</taxon>
        <taxon>Tracheophyta</taxon>
        <taxon>Spermatophyta</taxon>
        <taxon>Magnoliopsida</taxon>
        <taxon>eudicotyledons</taxon>
        <taxon>Gunneridae</taxon>
        <taxon>Pentapetalae</taxon>
        <taxon>rosids</taxon>
        <taxon>fabids</taxon>
        <taxon>Malpighiales</taxon>
        <taxon>Salicaceae</taxon>
        <taxon>Saliceae</taxon>
        <taxon>Salix</taxon>
    </lineage>
</organism>
<dbReference type="Proteomes" id="UP001141253">
    <property type="component" value="Chromosome 8"/>
</dbReference>
<sequence length="71" mass="8323">MIQYGRQCWPGSKQEKRFWGDFSFANPEDPKSGDFASLLGRCIVNCRFEGREAIFIRESKKCRHCSISIRF</sequence>
<accession>A0ABQ9A1Q3</accession>
<dbReference type="EMBL" id="JAPFFI010000023">
    <property type="protein sequence ID" value="KAJ6321504.1"/>
    <property type="molecule type" value="Genomic_DNA"/>
</dbReference>
<reference evidence="1" key="1">
    <citation type="submission" date="2022-10" db="EMBL/GenBank/DDBJ databases">
        <authorList>
            <person name="Hyden B.L."/>
            <person name="Feng K."/>
            <person name="Yates T."/>
            <person name="Jawdy S."/>
            <person name="Smart L.B."/>
            <person name="Muchero W."/>
        </authorList>
    </citation>
    <scope>NUCLEOTIDE SEQUENCE</scope>
    <source>
        <tissue evidence="1">Shoot tip</tissue>
    </source>
</reference>
<gene>
    <name evidence="1" type="ORF">OIU77_011555</name>
</gene>
<evidence type="ECO:0000313" key="2">
    <source>
        <dbReference type="Proteomes" id="UP001141253"/>
    </source>
</evidence>
<evidence type="ECO:0000313" key="1">
    <source>
        <dbReference type="EMBL" id="KAJ6321504.1"/>
    </source>
</evidence>
<comment type="caution">
    <text evidence="1">The sequence shown here is derived from an EMBL/GenBank/DDBJ whole genome shotgun (WGS) entry which is preliminary data.</text>
</comment>
<protein>
    <submittedName>
        <fullName evidence="1">Uncharacterized protein</fullName>
    </submittedName>
</protein>
<keyword evidence="2" id="KW-1185">Reference proteome</keyword>
<name>A0ABQ9A1Q3_9ROSI</name>